<accession>A0A1Z2SHQ0</accession>
<feature type="transmembrane region" description="Helical" evidence="1">
    <location>
        <begin position="171"/>
        <end position="197"/>
    </location>
</feature>
<evidence type="ECO:0000313" key="3">
    <source>
        <dbReference type="Proteomes" id="UP000196708"/>
    </source>
</evidence>
<dbReference type="EMBL" id="CP018835">
    <property type="protein sequence ID" value="ASA56710.1"/>
    <property type="molecule type" value="Genomic_DNA"/>
</dbReference>
<evidence type="ECO:0000256" key="1">
    <source>
        <dbReference type="SAM" id="Phobius"/>
    </source>
</evidence>
<sequence length="223" mass="25766">MEIIKIIGIVLGSSVFAALVTAFFTRRSHEETIALKYITEERAKWREKIKETMVSLNEAVNSPQLNGERLSKTRKASTYLKLSLNPEPEHTIDREILECIKRLCNEPNYERFCILEERVSILLKHDWERAKSEARTPMPSLTLATFMIGLVWCVFYFFIKNTSVYALVQKVSYLAGAYSEIAISLAVITMVTSLLIWCKRKVDELCLERRAMKLNKALQRPSR</sequence>
<reference evidence="2 3" key="1">
    <citation type="submission" date="2016-12" db="EMBL/GenBank/DDBJ databases">
        <authorList>
            <person name="Song W.-J."/>
            <person name="Kurnit D.M."/>
        </authorList>
    </citation>
    <scope>NUCLEOTIDE SEQUENCE [LARGE SCALE GENOMIC DNA]</scope>
    <source>
        <strain evidence="2 3">ATCC 43942</strain>
    </source>
</reference>
<dbReference type="AlphaFoldDB" id="A0A1Z2SHQ0"/>
<dbReference type="Proteomes" id="UP000196708">
    <property type="component" value="Chromosome 1"/>
</dbReference>
<organism evidence="2 3">
    <name type="scientific">Vibrio gazogenes</name>
    <dbReference type="NCBI Taxonomy" id="687"/>
    <lineage>
        <taxon>Bacteria</taxon>
        <taxon>Pseudomonadati</taxon>
        <taxon>Pseudomonadota</taxon>
        <taxon>Gammaproteobacteria</taxon>
        <taxon>Vibrionales</taxon>
        <taxon>Vibrionaceae</taxon>
        <taxon>Vibrio</taxon>
    </lineage>
</organism>
<proteinExistence type="predicted"/>
<keyword evidence="1" id="KW-1133">Transmembrane helix</keyword>
<keyword evidence="1" id="KW-0472">Membrane</keyword>
<evidence type="ECO:0008006" key="4">
    <source>
        <dbReference type="Google" id="ProtNLM"/>
    </source>
</evidence>
<gene>
    <name evidence="2" type="ORF">BSQ33_14100</name>
</gene>
<feature type="transmembrane region" description="Helical" evidence="1">
    <location>
        <begin position="141"/>
        <end position="159"/>
    </location>
</feature>
<keyword evidence="1" id="KW-0812">Transmembrane</keyword>
<protein>
    <recommendedName>
        <fullName evidence="4">Transmembrane protein</fullName>
    </recommendedName>
</protein>
<dbReference type="RefSeq" id="WP_088134342.1">
    <property type="nucleotide sequence ID" value="NZ_CP018835.1"/>
</dbReference>
<dbReference type="KEGG" id="vga:BSQ33_14100"/>
<name>A0A1Z2SHQ0_VIBGA</name>
<evidence type="ECO:0000313" key="2">
    <source>
        <dbReference type="EMBL" id="ASA56710.1"/>
    </source>
</evidence>
<feature type="transmembrane region" description="Helical" evidence="1">
    <location>
        <begin position="6"/>
        <end position="25"/>
    </location>
</feature>